<evidence type="ECO:0000256" key="8">
    <source>
        <dbReference type="ARBA" id="ARBA00023098"/>
    </source>
</evidence>
<dbReference type="Pfam" id="PF13091">
    <property type="entry name" value="PLDc_2"/>
    <property type="match status" value="2"/>
</dbReference>
<dbReference type="InterPro" id="IPR025202">
    <property type="entry name" value="PLD-like_dom"/>
</dbReference>
<feature type="active site" evidence="12">
    <location>
        <position position="394"/>
    </location>
</feature>
<evidence type="ECO:0000256" key="2">
    <source>
        <dbReference type="ARBA" id="ARBA00022475"/>
    </source>
</evidence>
<dbReference type="SUPFAM" id="SSF56024">
    <property type="entry name" value="Phospholipase D/nuclease"/>
    <property type="match status" value="2"/>
</dbReference>
<feature type="active site" evidence="12">
    <location>
        <position position="401"/>
    </location>
</feature>
<sequence length="476" mass="54653">MWTILLTILYTLLVVGVVVVILTGGDDIYRMFSWLMVVLFLPIVGVILYLLFGRSAASMRLISKDFLKEINRMPLEHTDQTFHQALLEDPYYGTLGKLLYNSDDRMVLAASSMSVITVGTDKYRQLFEDISSARREIHLMYYIIASDELGVKLRDLLVRKAREGVRVRVIYDGLGSFWSDVRGFWKPLRRAGGEVYAFLPVRFPFIDLRINYRNHRKVVVIDQRVGYLGGMNVAQYYAQGNELGRWRDTHFRIEGSAVAGLQRVFLVDWAVAVRKRFDLAPYFAEIDRGAAYEHPIAMQFLTNGPQAHWLTIEQAFVKACSMAHEEILIQTPYFLPPEGLLMSLCSAAMRGVHVCVMIPERGDSYLTQRASDSYLTQLMQAGVDVRRYRGGFLHSKLMVVDRRIVGVGSANMDFRSLEINLEVMAFVYDRLIAEELCKTFEVDLQSCHQLTLAEWDKRPLWIRSWEAVARLFSPLL</sequence>
<keyword evidence="11 12" id="KW-1208">Phospholipid metabolism</keyword>
<keyword evidence="5 12" id="KW-0812">Transmembrane</keyword>
<dbReference type="RefSeq" id="WP_007364676.1">
    <property type="nucleotide sequence ID" value="NZ_ACLR01000047.1"/>
</dbReference>
<comment type="catalytic activity">
    <reaction evidence="12">
        <text>2 a 1,2-diacyl-sn-glycero-3-phospho-(1'-sn-glycerol) = a cardiolipin + glycerol</text>
        <dbReference type="Rhea" id="RHEA:31451"/>
        <dbReference type="ChEBI" id="CHEBI:17754"/>
        <dbReference type="ChEBI" id="CHEBI:62237"/>
        <dbReference type="ChEBI" id="CHEBI:64716"/>
    </reaction>
</comment>
<evidence type="ECO:0000313" key="15">
    <source>
        <dbReference type="EMBL" id="EEK17525.1"/>
    </source>
</evidence>
<evidence type="ECO:0000256" key="1">
    <source>
        <dbReference type="ARBA" id="ARBA00004651"/>
    </source>
</evidence>
<dbReference type="SMART" id="SM00155">
    <property type="entry name" value="PLDc"/>
    <property type="match status" value="2"/>
</dbReference>
<feature type="domain" description="PLD phosphodiesterase" evidence="14">
    <location>
        <begin position="210"/>
        <end position="237"/>
    </location>
</feature>
<dbReference type="InterPro" id="IPR001736">
    <property type="entry name" value="PLipase_D/transphosphatidylase"/>
</dbReference>
<dbReference type="NCBIfam" id="TIGR04265">
    <property type="entry name" value="bac_cardiolipin"/>
    <property type="match status" value="1"/>
</dbReference>
<evidence type="ECO:0000259" key="14">
    <source>
        <dbReference type="PROSITE" id="PS50035"/>
    </source>
</evidence>
<dbReference type="PANTHER" id="PTHR21248">
    <property type="entry name" value="CARDIOLIPIN SYNTHASE"/>
    <property type="match status" value="1"/>
</dbReference>
<dbReference type="EC" id="2.7.8.-" evidence="12 13"/>
<protein>
    <recommendedName>
        <fullName evidence="12 13">Cardiolipin synthase</fullName>
        <shortName evidence="12">CL synthase</shortName>
        <ecNumber evidence="12 13">2.7.8.-</ecNumber>
    </recommendedName>
</protein>
<dbReference type="InterPro" id="IPR030874">
    <property type="entry name" value="Cardiolipin_synth_Firmi"/>
</dbReference>
<dbReference type="GO" id="GO:0032049">
    <property type="term" value="P:cardiolipin biosynthetic process"/>
    <property type="evidence" value="ECO:0007669"/>
    <property type="project" value="UniProtKB-UniRule"/>
</dbReference>
<dbReference type="AlphaFoldDB" id="C2M9S2"/>
<keyword evidence="15" id="KW-0378">Hydrolase</keyword>
<evidence type="ECO:0000256" key="9">
    <source>
        <dbReference type="ARBA" id="ARBA00023136"/>
    </source>
</evidence>
<accession>C2M9S2</accession>
<evidence type="ECO:0000256" key="12">
    <source>
        <dbReference type="HAMAP-Rule" id="MF_01916"/>
    </source>
</evidence>
<comment type="caution">
    <text evidence="15">The sequence shown here is derived from an EMBL/GenBank/DDBJ whole genome shotgun (WGS) entry which is preliminary data.</text>
</comment>
<dbReference type="EMBL" id="ACLR01000047">
    <property type="protein sequence ID" value="EEK17525.1"/>
    <property type="molecule type" value="Genomic_DNA"/>
</dbReference>
<keyword evidence="10 12" id="KW-0594">Phospholipid biosynthesis</keyword>
<gene>
    <name evidence="15" type="primary">cls</name>
    <name evidence="15" type="ORF">PORUE0001_1543</name>
</gene>
<dbReference type="InterPro" id="IPR022924">
    <property type="entry name" value="Cardiolipin_synthase"/>
</dbReference>
<evidence type="ECO:0000256" key="4">
    <source>
        <dbReference type="ARBA" id="ARBA00022679"/>
    </source>
</evidence>
<dbReference type="PROSITE" id="PS50035">
    <property type="entry name" value="PLD"/>
    <property type="match status" value="2"/>
</dbReference>
<dbReference type="GO" id="GO:0008808">
    <property type="term" value="F:cardiolipin synthase activity"/>
    <property type="evidence" value="ECO:0007669"/>
    <property type="project" value="UniProtKB-UniRule"/>
</dbReference>
<reference evidence="15 16" key="1">
    <citation type="submission" date="2009-04" db="EMBL/GenBank/DDBJ databases">
        <authorList>
            <person name="Sebastian Y."/>
            <person name="Madupu R."/>
            <person name="Durkin A.S."/>
            <person name="Torralba M."/>
            <person name="Methe B."/>
            <person name="Sutton G.G."/>
            <person name="Strausberg R.L."/>
            <person name="Nelson K.E."/>
        </authorList>
    </citation>
    <scope>NUCLEOTIDE SEQUENCE [LARGE SCALE GENOMIC DNA]</scope>
    <source>
        <strain evidence="15 16">60-3</strain>
    </source>
</reference>
<feature type="active site" evidence="12">
    <location>
        <position position="215"/>
    </location>
</feature>
<dbReference type="InterPro" id="IPR027379">
    <property type="entry name" value="CLS_N"/>
</dbReference>
<comment type="subcellular location">
    <subcellularLocation>
        <location evidence="1 12">Cell membrane</location>
        <topology evidence="1 12">Multi-pass membrane protein</topology>
    </subcellularLocation>
</comment>
<organism evidence="15 16">
    <name type="scientific">Porphyromonas uenonis 60-3</name>
    <dbReference type="NCBI Taxonomy" id="596327"/>
    <lineage>
        <taxon>Bacteria</taxon>
        <taxon>Pseudomonadati</taxon>
        <taxon>Bacteroidota</taxon>
        <taxon>Bacteroidia</taxon>
        <taxon>Bacteroidales</taxon>
        <taxon>Porphyromonadaceae</taxon>
        <taxon>Porphyromonas</taxon>
    </lineage>
</organism>
<comment type="similarity">
    <text evidence="12">Belongs to the phospholipase D family. Cardiolipin synthase subfamily.</text>
</comment>
<dbReference type="OrthoDB" id="9762009at2"/>
<evidence type="ECO:0000256" key="10">
    <source>
        <dbReference type="ARBA" id="ARBA00023209"/>
    </source>
</evidence>
<dbReference type="STRING" id="596327.PORUE0001_1543"/>
<keyword evidence="7 12" id="KW-1133">Transmembrane helix</keyword>
<keyword evidence="9 12" id="KW-0472">Membrane</keyword>
<feature type="active site" evidence="12">
    <location>
        <position position="396"/>
    </location>
</feature>
<proteinExistence type="inferred from homology"/>
<keyword evidence="6" id="KW-0677">Repeat</keyword>
<dbReference type="HAMAP" id="MF_01916">
    <property type="entry name" value="Cardiolipin_synth_Cls"/>
    <property type="match status" value="1"/>
</dbReference>
<dbReference type="CDD" id="cd09112">
    <property type="entry name" value="PLDc_CLS_2"/>
    <property type="match status" value="1"/>
</dbReference>
<keyword evidence="16" id="KW-1185">Reference proteome</keyword>
<keyword evidence="8 12" id="KW-0443">Lipid metabolism</keyword>
<evidence type="ECO:0000256" key="13">
    <source>
        <dbReference type="NCBIfam" id="TIGR04265"/>
    </source>
</evidence>
<feature type="transmembrane region" description="Helical" evidence="12">
    <location>
        <begin position="31"/>
        <end position="52"/>
    </location>
</feature>
<dbReference type="PANTHER" id="PTHR21248:SF22">
    <property type="entry name" value="PHOSPHOLIPASE D"/>
    <property type="match status" value="1"/>
</dbReference>
<evidence type="ECO:0000256" key="5">
    <source>
        <dbReference type="ARBA" id="ARBA00022692"/>
    </source>
</evidence>
<dbReference type="GO" id="GO:0016787">
    <property type="term" value="F:hydrolase activity"/>
    <property type="evidence" value="ECO:0007669"/>
    <property type="project" value="UniProtKB-KW"/>
</dbReference>
<keyword evidence="4 12" id="KW-0808">Transferase</keyword>
<evidence type="ECO:0000256" key="3">
    <source>
        <dbReference type="ARBA" id="ARBA00022516"/>
    </source>
</evidence>
<feature type="transmembrane region" description="Helical" evidence="12">
    <location>
        <begin position="7"/>
        <end position="25"/>
    </location>
</feature>
<dbReference type="Proteomes" id="UP000003303">
    <property type="component" value="Unassembled WGS sequence"/>
</dbReference>
<evidence type="ECO:0000256" key="11">
    <source>
        <dbReference type="ARBA" id="ARBA00023264"/>
    </source>
</evidence>
<dbReference type="CDD" id="cd09110">
    <property type="entry name" value="PLDc_CLS_1"/>
    <property type="match status" value="1"/>
</dbReference>
<name>C2M9S2_9PORP</name>
<feature type="active site" evidence="12">
    <location>
        <position position="222"/>
    </location>
</feature>
<dbReference type="eggNOG" id="COG1502">
    <property type="taxonomic scope" value="Bacteria"/>
</dbReference>
<dbReference type="Gene3D" id="3.30.870.10">
    <property type="entry name" value="Endonuclease Chain A"/>
    <property type="match status" value="2"/>
</dbReference>
<evidence type="ECO:0000256" key="6">
    <source>
        <dbReference type="ARBA" id="ARBA00022737"/>
    </source>
</evidence>
<feature type="domain" description="PLD phosphodiesterase" evidence="14">
    <location>
        <begin position="389"/>
        <end position="416"/>
    </location>
</feature>
<keyword evidence="3 12" id="KW-0444">Lipid biosynthesis</keyword>
<comment type="function">
    <text evidence="12">Catalyzes the reversible phosphatidyl group transfer from one phosphatidylglycerol molecule to another to form cardiolipin (CL) (diphosphatidylglycerol) and glycerol.</text>
</comment>
<evidence type="ECO:0000256" key="7">
    <source>
        <dbReference type="ARBA" id="ARBA00022989"/>
    </source>
</evidence>
<feature type="active site" evidence="12">
    <location>
        <position position="217"/>
    </location>
</feature>
<evidence type="ECO:0000313" key="16">
    <source>
        <dbReference type="Proteomes" id="UP000003303"/>
    </source>
</evidence>
<dbReference type="Pfam" id="PF13396">
    <property type="entry name" value="PLDc_N"/>
    <property type="match status" value="1"/>
</dbReference>
<dbReference type="GO" id="GO:0005886">
    <property type="term" value="C:plasma membrane"/>
    <property type="evidence" value="ECO:0007669"/>
    <property type="project" value="UniProtKB-SubCell"/>
</dbReference>
<keyword evidence="2 12" id="KW-1003">Cell membrane</keyword>